<sequence length="99" mass="10758">MVLLLALGAVPATGMAFAISGLPHGPTCSVWRDAPCLNLCERRFAIHERAIPFGFLLNPAGIDVSCQEICYAPEAGKPPPPDLEPRCLLHSWTPDDWAY</sequence>
<dbReference type="EMBL" id="CXPG01000022">
    <property type="protein sequence ID" value="CTQ34563.1"/>
    <property type="molecule type" value="Genomic_DNA"/>
</dbReference>
<evidence type="ECO:0000256" key="1">
    <source>
        <dbReference type="SAM" id="SignalP"/>
    </source>
</evidence>
<feature type="signal peptide" evidence="1">
    <location>
        <begin position="1"/>
        <end position="18"/>
    </location>
</feature>
<dbReference type="AlphaFoldDB" id="A0A0M6XW92"/>
<reference evidence="2 3" key="1">
    <citation type="submission" date="2015-07" db="EMBL/GenBank/DDBJ databases">
        <authorList>
            <person name="Noorani M."/>
        </authorList>
    </citation>
    <scope>NUCLEOTIDE SEQUENCE [LARGE SCALE GENOMIC DNA]</scope>
    <source>
        <strain evidence="2 3">CECT 5088</strain>
    </source>
</reference>
<evidence type="ECO:0000313" key="2">
    <source>
        <dbReference type="EMBL" id="CTQ34563.1"/>
    </source>
</evidence>
<protein>
    <submittedName>
        <fullName evidence="2">Uncharacterized protein</fullName>
    </submittedName>
</protein>
<organism evidence="2 3">
    <name type="scientific">Jannaschia rubra</name>
    <dbReference type="NCBI Taxonomy" id="282197"/>
    <lineage>
        <taxon>Bacteria</taxon>
        <taxon>Pseudomonadati</taxon>
        <taxon>Pseudomonadota</taxon>
        <taxon>Alphaproteobacteria</taxon>
        <taxon>Rhodobacterales</taxon>
        <taxon>Roseobacteraceae</taxon>
        <taxon>Jannaschia</taxon>
    </lineage>
</organism>
<keyword evidence="1" id="KW-0732">Signal</keyword>
<gene>
    <name evidence="2" type="ORF">JAN5088_03359</name>
</gene>
<feature type="chain" id="PRO_5005807134" evidence="1">
    <location>
        <begin position="19"/>
        <end position="99"/>
    </location>
</feature>
<proteinExistence type="predicted"/>
<evidence type="ECO:0000313" key="3">
    <source>
        <dbReference type="Proteomes" id="UP000048908"/>
    </source>
</evidence>
<accession>A0A0M6XW92</accession>
<keyword evidence="3" id="KW-1185">Reference proteome</keyword>
<name>A0A0M6XW92_9RHOB</name>
<dbReference type="Proteomes" id="UP000048908">
    <property type="component" value="Unassembled WGS sequence"/>
</dbReference>